<dbReference type="EMBL" id="PDJK01000002">
    <property type="protein sequence ID" value="PFG48041.1"/>
    <property type="molecule type" value="Genomic_DNA"/>
</dbReference>
<name>A0A2A9FB91_9PSEU</name>
<comment type="caution">
    <text evidence="2">The sequence shown here is derived from an EMBL/GenBank/DDBJ whole genome shotgun (WGS) entry which is preliminary data.</text>
</comment>
<proteinExistence type="predicted"/>
<gene>
    <name evidence="2" type="ORF">ATK36_3115</name>
</gene>
<dbReference type="RefSeq" id="WP_098512108.1">
    <property type="nucleotide sequence ID" value="NZ_JBIAKZ010000017.1"/>
</dbReference>
<evidence type="ECO:0000313" key="3">
    <source>
        <dbReference type="Proteomes" id="UP000243542"/>
    </source>
</evidence>
<evidence type="ECO:0008006" key="4">
    <source>
        <dbReference type="Google" id="ProtNLM"/>
    </source>
</evidence>
<protein>
    <recommendedName>
        <fullName evidence="4">PE family protein</fullName>
    </recommendedName>
</protein>
<evidence type="ECO:0000313" key="2">
    <source>
        <dbReference type="EMBL" id="PFG48041.1"/>
    </source>
</evidence>
<evidence type="ECO:0000256" key="1">
    <source>
        <dbReference type="SAM" id="MobiDB-lite"/>
    </source>
</evidence>
<dbReference type="AlphaFoldDB" id="A0A2A9FB91"/>
<dbReference type="Proteomes" id="UP000243542">
    <property type="component" value="Unassembled WGS sequence"/>
</dbReference>
<organism evidence="2 3">
    <name type="scientific">Amycolatopsis sulphurea</name>
    <dbReference type="NCBI Taxonomy" id="76022"/>
    <lineage>
        <taxon>Bacteria</taxon>
        <taxon>Bacillati</taxon>
        <taxon>Actinomycetota</taxon>
        <taxon>Actinomycetes</taxon>
        <taxon>Pseudonocardiales</taxon>
        <taxon>Pseudonocardiaceae</taxon>
        <taxon>Amycolatopsis</taxon>
    </lineage>
</organism>
<feature type="region of interest" description="Disordered" evidence="1">
    <location>
        <begin position="71"/>
        <end position="98"/>
    </location>
</feature>
<feature type="compositionally biased region" description="Basic and acidic residues" evidence="1">
    <location>
        <begin position="85"/>
        <end position="94"/>
    </location>
</feature>
<accession>A0A2A9FB91</accession>
<reference evidence="2 3" key="1">
    <citation type="submission" date="2017-10" db="EMBL/GenBank/DDBJ databases">
        <title>Sequencing the genomes of 1000 actinobacteria strains.</title>
        <authorList>
            <person name="Klenk H.-P."/>
        </authorList>
    </citation>
    <scope>NUCLEOTIDE SEQUENCE [LARGE SCALE GENOMIC DNA]</scope>
    <source>
        <strain evidence="2 3">DSM 46092</strain>
    </source>
</reference>
<sequence>MSSVPGTDALAAGGLDAKGVAEAAAQTHKLVAAAKAGGFTIDGEALGDLRNALTDMVTRLGALRPKLQVLASPPQLGSHPYGHTVAEHDRKSGADTEGSAADVLDQFGRLLSEADEALARAAGVYTENEDQAIDTHRTVKGAE</sequence>
<keyword evidence="3" id="KW-1185">Reference proteome</keyword>